<dbReference type="FunFam" id="2.60.40.420:FF:000013">
    <property type="entry name" value="basic blue protein-like"/>
    <property type="match status" value="1"/>
</dbReference>
<dbReference type="CDD" id="cd11013">
    <property type="entry name" value="Plantacyanin"/>
    <property type="match status" value="1"/>
</dbReference>
<protein>
    <recommendedName>
        <fullName evidence="4">Basic blue protein</fullName>
    </recommendedName>
    <alternativeName>
        <fullName evidence="5">Plantacyanin</fullName>
    </alternativeName>
</protein>
<dbReference type="PROSITE" id="PS51485">
    <property type="entry name" value="PHYTOCYANIN"/>
    <property type="match status" value="1"/>
</dbReference>
<evidence type="ECO:0000256" key="4">
    <source>
        <dbReference type="ARBA" id="ARBA00071970"/>
    </source>
</evidence>
<accession>A0AAW1VF62</accession>
<keyword evidence="3" id="KW-1015">Disulfide bond</keyword>
<dbReference type="Pfam" id="PF02298">
    <property type="entry name" value="Cu_bind_like"/>
    <property type="match status" value="1"/>
</dbReference>
<dbReference type="GO" id="GO:0005886">
    <property type="term" value="C:plasma membrane"/>
    <property type="evidence" value="ECO:0007669"/>
    <property type="project" value="TreeGrafter"/>
</dbReference>
<dbReference type="PANTHER" id="PTHR33021">
    <property type="entry name" value="BLUE COPPER PROTEIN"/>
    <property type="match status" value="1"/>
</dbReference>
<dbReference type="InterPro" id="IPR008972">
    <property type="entry name" value="Cupredoxin"/>
</dbReference>
<evidence type="ECO:0000259" key="7">
    <source>
        <dbReference type="PROSITE" id="PS51485"/>
    </source>
</evidence>
<feature type="signal peptide" evidence="6">
    <location>
        <begin position="1"/>
        <end position="27"/>
    </location>
</feature>
<dbReference type="PANTHER" id="PTHR33021:SF9">
    <property type="entry name" value="PUTATIVE, EXPRESSED-RELATED"/>
    <property type="match status" value="1"/>
</dbReference>
<dbReference type="EMBL" id="JBEDUW010000265">
    <property type="protein sequence ID" value="KAK9902307.1"/>
    <property type="molecule type" value="Genomic_DNA"/>
</dbReference>
<evidence type="ECO:0000256" key="6">
    <source>
        <dbReference type="SAM" id="SignalP"/>
    </source>
</evidence>
<dbReference type="InterPro" id="IPR003245">
    <property type="entry name" value="Phytocyanin_dom"/>
</dbReference>
<gene>
    <name evidence="8" type="ORF">M0R45_001754</name>
</gene>
<reference evidence="8 9" key="1">
    <citation type="journal article" date="2023" name="G3 (Bethesda)">
        <title>A chromosome-length genome assembly and annotation of blackberry (Rubus argutus, cv. 'Hillquist').</title>
        <authorList>
            <person name="Bruna T."/>
            <person name="Aryal R."/>
            <person name="Dudchenko O."/>
            <person name="Sargent D.J."/>
            <person name="Mead D."/>
            <person name="Buti M."/>
            <person name="Cavallini A."/>
            <person name="Hytonen T."/>
            <person name="Andres J."/>
            <person name="Pham M."/>
            <person name="Weisz D."/>
            <person name="Mascagni F."/>
            <person name="Usai G."/>
            <person name="Natali L."/>
            <person name="Bassil N."/>
            <person name="Fernandez G.E."/>
            <person name="Lomsadze A."/>
            <person name="Armour M."/>
            <person name="Olukolu B."/>
            <person name="Poorten T."/>
            <person name="Britton C."/>
            <person name="Davik J."/>
            <person name="Ashrafi H."/>
            <person name="Aiden E.L."/>
            <person name="Borodovsky M."/>
            <person name="Worthington M."/>
        </authorList>
    </citation>
    <scope>NUCLEOTIDE SEQUENCE [LARGE SCALE GENOMIC DNA]</scope>
    <source>
        <strain evidence="8">PI 553951</strain>
    </source>
</reference>
<evidence type="ECO:0000256" key="3">
    <source>
        <dbReference type="ARBA" id="ARBA00023157"/>
    </source>
</evidence>
<comment type="caution">
    <text evidence="8">The sequence shown here is derived from an EMBL/GenBank/DDBJ whole genome shotgun (WGS) entry which is preliminary data.</text>
</comment>
<dbReference type="GO" id="GO:0009055">
    <property type="term" value="F:electron transfer activity"/>
    <property type="evidence" value="ECO:0007669"/>
    <property type="project" value="InterPro"/>
</dbReference>
<proteinExistence type="predicted"/>
<dbReference type="AlphaFoldDB" id="A0AAW1VF62"/>
<keyword evidence="6" id="KW-0732">Signal</keyword>
<name>A0AAW1VF62_RUBAR</name>
<dbReference type="Proteomes" id="UP001457282">
    <property type="component" value="Unassembled WGS sequence"/>
</dbReference>
<keyword evidence="2" id="KW-0186">Copper</keyword>
<feature type="domain" description="Phytocyanin" evidence="7">
    <location>
        <begin position="28"/>
        <end position="124"/>
    </location>
</feature>
<organism evidence="8 9">
    <name type="scientific">Rubus argutus</name>
    <name type="common">Southern blackberry</name>
    <dbReference type="NCBI Taxonomy" id="59490"/>
    <lineage>
        <taxon>Eukaryota</taxon>
        <taxon>Viridiplantae</taxon>
        <taxon>Streptophyta</taxon>
        <taxon>Embryophyta</taxon>
        <taxon>Tracheophyta</taxon>
        <taxon>Spermatophyta</taxon>
        <taxon>Magnoliopsida</taxon>
        <taxon>eudicotyledons</taxon>
        <taxon>Gunneridae</taxon>
        <taxon>Pentapetalae</taxon>
        <taxon>rosids</taxon>
        <taxon>fabids</taxon>
        <taxon>Rosales</taxon>
        <taxon>Rosaceae</taxon>
        <taxon>Rosoideae</taxon>
        <taxon>Rosoideae incertae sedis</taxon>
        <taxon>Rubus</taxon>
    </lineage>
</organism>
<evidence type="ECO:0000256" key="1">
    <source>
        <dbReference type="ARBA" id="ARBA00022723"/>
    </source>
</evidence>
<feature type="chain" id="PRO_5043743962" description="Basic blue protein" evidence="6">
    <location>
        <begin position="28"/>
        <end position="124"/>
    </location>
</feature>
<dbReference type="SUPFAM" id="SSF49503">
    <property type="entry name" value="Cupredoxins"/>
    <property type="match status" value="1"/>
</dbReference>
<evidence type="ECO:0000256" key="5">
    <source>
        <dbReference type="ARBA" id="ARBA00082491"/>
    </source>
</evidence>
<dbReference type="InterPro" id="IPR041844">
    <property type="entry name" value="Plantacyanin"/>
</dbReference>
<sequence>MVMGRGSATVVLVAFVLVVLSSEWADAATYTVGDNRGWTFNVAGWSRGKTFRAGDILVFNYTSAAHNVVAVNKVGYQKCSTTPGNAKVFQTGKDSIRLARGQNFFICNIPGHCQSGMKVAITAT</sequence>
<keyword evidence="9" id="KW-1185">Reference proteome</keyword>
<dbReference type="InterPro" id="IPR039391">
    <property type="entry name" value="Phytocyanin-like"/>
</dbReference>
<evidence type="ECO:0000313" key="8">
    <source>
        <dbReference type="EMBL" id="KAK9902307.1"/>
    </source>
</evidence>
<dbReference type="Gene3D" id="2.60.40.420">
    <property type="entry name" value="Cupredoxins - blue copper proteins"/>
    <property type="match status" value="1"/>
</dbReference>
<dbReference type="GO" id="GO:0046872">
    <property type="term" value="F:metal ion binding"/>
    <property type="evidence" value="ECO:0007669"/>
    <property type="project" value="UniProtKB-KW"/>
</dbReference>
<keyword evidence="1" id="KW-0479">Metal-binding</keyword>
<evidence type="ECO:0000313" key="9">
    <source>
        <dbReference type="Proteomes" id="UP001457282"/>
    </source>
</evidence>
<evidence type="ECO:0000256" key="2">
    <source>
        <dbReference type="ARBA" id="ARBA00023008"/>
    </source>
</evidence>